<feature type="compositionally biased region" description="Gly residues" evidence="1">
    <location>
        <begin position="728"/>
        <end position="752"/>
    </location>
</feature>
<protein>
    <recommendedName>
        <fullName evidence="4">RRM domain-containing protein</fullName>
    </recommendedName>
</protein>
<proteinExistence type="predicted"/>
<name>A0AAN6XIR2_9PEZI</name>
<feature type="compositionally biased region" description="Polar residues" evidence="1">
    <location>
        <begin position="1"/>
        <end position="12"/>
    </location>
</feature>
<dbReference type="Proteomes" id="UP001303160">
    <property type="component" value="Unassembled WGS sequence"/>
</dbReference>
<evidence type="ECO:0000313" key="3">
    <source>
        <dbReference type="Proteomes" id="UP001303160"/>
    </source>
</evidence>
<gene>
    <name evidence="2" type="ORF">QBC40DRAFT_200640</name>
</gene>
<evidence type="ECO:0000256" key="1">
    <source>
        <dbReference type="SAM" id="MobiDB-lite"/>
    </source>
</evidence>
<dbReference type="EMBL" id="MU863920">
    <property type="protein sequence ID" value="KAK4200341.1"/>
    <property type="molecule type" value="Genomic_DNA"/>
</dbReference>
<feature type="compositionally biased region" description="Polar residues" evidence="1">
    <location>
        <begin position="982"/>
        <end position="991"/>
    </location>
</feature>
<feature type="region of interest" description="Disordered" evidence="1">
    <location>
        <begin position="980"/>
        <end position="1004"/>
    </location>
</feature>
<evidence type="ECO:0000313" key="2">
    <source>
        <dbReference type="EMBL" id="KAK4200341.1"/>
    </source>
</evidence>
<feature type="region of interest" description="Disordered" evidence="1">
    <location>
        <begin position="728"/>
        <end position="773"/>
    </location>
</feature>
<sequence>MSTRESSLVSRTPDTERGTFDSPNSYVYVHTPMANINTSVGLKSTVNTTLAEEMDSSYQQQTEQQHQEQHRQQYQQPHEQYQQHEKYRQPQQPLLPHRHQQQHHQFKPVNNQSSLAQEVRFDYDNSPPALKDKTVPFQPAAHQAKDQSHGFGFNTEESSQTYPHQEKPGTRTVSSPVGTTSKYGKTPDPPLAEVNWRDRSVSHGSGYGRGSYLRGSATHHSQPFAPPNRYYPPGYYLSPANRWNPKFRSRNSASASTEFLATLTSNVRKQPATTHQFTRNRFSALSSLYKVNNDENHHRMSESDRQLGSNIGSIGDGRFGAGPTSSVPSAPTLINPDAPVFIPRRPGPGMTHNESEASGFNQPQPSGPAYHADTLASHLGTFSLDPGPTSTAQALGAVPPFPAQQPPFPAHQAPFSHHASAPFFRPLASVPETAVVPASSSSSSAALVHQAPHDPSKPFFFRPMECRTHRRLSELEAYDLMIKGFSPNYKGNPDLDRNRSATISEDMNCSLFLVGLPPTVTTHELLQGVRNVGRVYATHINPPEPEKGHEQAAAKVVFFERAAAGTYPSRVLCHVHLVPKRMPMRLFIGPSKRLDVPLGYPQHASEKRFYHMATTTGFRLPTYPPPQHPIRVTWNRIRSAEVDPTGLKSRVLLISGPPSIVNEEHLRAYFDRKLIYQVDEIIVHHPGAAGPALPAPPTLPLLGPARPATLSGSGGFVPGFNNNPGGSGGFFPGSAGSGGLVPGDNNSGGVGPGVSVAGHSNTSSGSGGIVPGFNNPSGDFSGVSGGSGGMIPGFNNNFGGGSSGVLVAGHSNNSSGSGGLIPGDNNNGGPSSFVPGHSKNNSSGGGNSSVFGQLKGDRALIEFRFGSYRCQSEAARMALVREFREYGVLCEFGKDPCDRVEEKEEKGKGKEQQQQEEEMSGGGGGFGGGFGGVLAAGGVGFDGAGFGGEAVAGGAGVGVGGFGSLFTPAGANATAMTPAGSFFQSRAQSESVRALWGEEEREEA</sequence>
<organism evidence="2 3">
    <name type="scientific">Triangularia verruculosa</name>
    <dbReference type="NCBI Taxonomy" id="2587418"/>
    <lineage>
        <taxon>Eukaryota</taxon>
        <taxon>Fungi</taxon>
        <taxon>Dikarya</taxon>
        <taxon>Ascomycota</taxon>
        <taxon>Pezizomycotina</taxon>
        <taxon>Sordariomycetes</taxon>
        <taxon>Sordariomycetidae</taxon>
        <taxon>Sordariales</taxon>
        <taxon>Podosporaceae</taxon>
        <taxon>Triangularia</taxon>
    </lineage>
</organism>
<evidence type="ECO:0008006" key="4">
    <source>
        <dbReference type="Google" id="ProtNLM"/>
    </source>
</evidence>
<feature type="region of interest" description="Disordered" evidence="1">
    <location>
        <begin position="901"/>
        <end position="924"/>
    </location>
</feature>
<accession>A0AAN6XIR2</accession>
<feature type="region of interest" description="Disordered" evidence="1">
    <location>
        <begin position="1"/>
        <end position="24"/>
    </location>
</feature>
<reference evidence="2" key="2">
    <citation type="submission" date="2023-05" db="EMBL/GenBank/DDBJ databases">
        <authorList>
            <consortium name="Lawrence Berkeley National Laboratory"/>
            <person name="Steindorff A."/>
            <person name="Hensen N."/>
            <person name="Bonometti L."/>
            <person name="Westerberg I."/>
            <person name="Brannstrom I.O."/>
            <person name="Guillou S."/>
            <person name="Cros-Aarteil S."/>
            <person name="Calhoun S."/>
            <person name="Haridas S."/>
            <person name="Kuo A."/>
            <person name="Mondo S."/>
            <person name="Pangilinan J."/>
            <person name="Riley R."/>
            <person name="Labutti K."/>
            <person name="Andreopoulos B."/>
            <person name="Lipzen A."/>
            <person name="Chen C."/>
            <person name="Yanf M."/>
            <person name="Daum C."/>
            <person name="Ng V."/>
            <person name="Clum A."/>
            <person name="Ohm R."/>
            <person name="Martin F."/>
            <person name="Silar P."/>
            <person name="Natvig D."/>
            <person name="Lalanne C."/>
            <person name="Gautier V."/>
            <person name="Ament-Velasquez S.L."/>
            <person name="Kruys A."/>
            <person name="Hutchinson M.I."/>
            <person name="Powell A.J."/>
            <person name="Barry K."/>
            <person name="Miller A.N."/>
            <person name="Grigoriev I.V."/>
            <person name="Debuchy R."/>
            <person name="Gladieux P."/>
            <person name="Thoren M.H."/>
            <person name="Johannesson H."/>
        </authorList>
    </citation>
    <scope>NUCLEOTIDE SEQUENCE</scope>
    <source>
        <strain evidence="2">CBS 315.58</strain>
    </source>
</reference>
<dbReference type="AlphaFoldDB" id="A0AAN6XIR2"/>
<feature type="compositionally biased region" description="Polar residues" evidence="1">
    <location>
        <begin position="171"/>
        <end position="183"/>
    </location>
</feature>
<keyword evidence="3" id="KW-1185">Reference proteome</keyword>
<comment type="caution">
    <text evidence="2">The sequence shown here is derived from an EMBL/GenBank/DDBJ whole genome shotgun (WGS) entry which is preliminary data.</text>
</comment>
<feature type="compositionally biased region" description="Basic and acidic residues" evidence="1">
    <location>
        <begin position="901"/>
        <end position="913"/>
    </location>
</feature>
<feature type="region of interest" description="Disordered" evidence="1">
    <location>
        <begin position="150"/>
        <end position="194"/>
    </location>
</feature>
<feature type="region of interest" description="Disordered" evidence="1">
    <location>
        <begin position="53"/>
        <end position="88"/>
    </location>
</feature>
<feature type="region of interest" description="Disordered" evidence="1">
    <location>
        <begin position="809"/>
        <end position="849"/>
    </location>
</feature>
<reference evidence="2" key="1">
    <citation type="journal article" date="2023" name="Mol. Phylogenet. Evol.">
        <title>Genome-scale phylogeny and comparative genomics of the fungal order Sordariales.</title>
        <authorList>
            <person name="Hensen N."/>
            <person name="Bonometti L."/>
            <person name="Westerberg I."/>
            <person name="Brannstrom I.O."/>
            <person name="Guillou S."/>
            <person name="Cros-Aarteil S."/>
            <person name="Calhoun S."/>
            <person name="Haridas S."/>
            <person name="Kuo A."/>
            <person name="Mondo S."/>
            <person name="Pangilinan J."/>
            <person name="Riley R."/>
            <person name="LaButti K."/>
            <person name="Andreopoulos B."/>
            <person name="Lipzen A."/>
            <person name="Chen C."/>
            <person name="Yan M."/>
            <person name="Daum C."/>
            <person name="Ng V."/>
            <person name="Clum A."/>
            <person name="Steindorff A."/>
            <person name="Ohm R.A."/>
            <person name="Martin F."/>
            <person name="Silar P."/>
            <person name="Natvig D.O."/>
            <person name="Lalanne C."/>
            <person name="Gautier V."/>
            <person name="Ament-Velasquez S.L."/>
            <person name="Kruys A."/>
            <person name="Hutchinson M.I."/>
            <person name="Powell A.J."/>
            <person name="Barry K."/>
            <person name="Miller A.N."/>
            <person name="Grigoriev I.V."/>
            <person name="Debuchy R."/>
            <person name="Gladieux P."/>
            <person name="Hiltunen Thoren M."/>
            <person name="Johannesson H."/>
        </authorList>
    </citation>
    <scope>NUCLEOTIDE SEQUENCE</scope>
    <source>
        <strain evidence="2">CBS 315.58</strain>
    </source>
</reference>